<dbReference type="Pfam" id="PF00759">
    <property type="entry name" value="Glyco_hydro_9"/>
    <property type="match status" value="1"/>
</dbReference>
<evidence type="ECO:0000256" key="5">
    <source>
        <dbReference type="ARBA" id="ARBA00023326"/>
    </source>
</evidence>
<feature type="chain" id="PRO_5030854328" description="Cellulase Ig-like domain-containing protein" evidence="6">
    <location>
        <begin position="38"/>
        <end position="1240"/>
    </location>
</feature>
<dbReference type="Pfam" id="PF02927">
    <property type="entry name" value="CelD_N"/>
    <property type="match status" value="1"/>
</dbReference>
<dbReference type="AlphaFoldDB" id="A0A7X2L1C1"/>
<accession>A0A7X2L1C1</accession>
<dbReference type="Proteomes" id="UP000463051">
    <property type="component" value="Unassembled WGS sequence"/>
</dbReference>
<dbReference type="CDD" id="cd02850">
    <property type="entry name" value="E_set_Cellulase_N"/>
    <property type="match status" value="1"/>
</dbReference>
<dbReference type="Gene3D" id="1.50.10.10">
    <property type="match status" value="1"/>
</dbReference>
<keyword evidence="6" id="KW-0732">Signal</keyword>
<evidence type="ECO:0008006" key="11">
    <source>
        <dbReference type="Google" id="ProtNLM"/>
    </source>
</evidence>
<dbReference type="InterPro" id="IPR001701">
    <property type="entry name" value="Glyco_hydro_9"/>
</dbReference>
<evidence type="ECO:0000313" key="9">
    <source>
        <dbReference type="EMBL" id="MRN53677.1"/>
    </source>
</evidence>
<name>A0A7X2L1C1_9BACL</name>
<keyword evidence="3" id="KW-0119">Carbohydrate metabolism</keyword>
<evidence type="ECO:0000313" key="10">
    <source>
        <dbReference type="Proteomes" id="UP000463051"/>
    </source>
</evidence>
<evidence type="ECO:0000256" key="4">
    <source>
        <dbReference type="ARBA" id="ARBA00023295"/>
    </source>
</evidence>
<feature type="signal peptide" evidence="6">
    <location>
        <begin position="1"/>
        <end position="37"/>
    </location>
</feature>
<evidence type="ECO:0000256" key="6">
    <source>
        <dbReference type="SAM" id="SignalP"/>
    </source>
</evidence>
<dbReference type="InterPro" id="IPR008928">
    <property type="entry name" value="6-hairpin_glycosidase_sf"/>
</dbReference>
<dbReference type="PANTHER" id="PTHR22298">
    <property type="entry name" value="ENDO-1,4-BETA-GLUCANASE"/>
    <property type="match status" value="1"/>
</dbReference>
<dbReference type="RefSeq" id="WP_154118678.1">
    <property type="nucleotide sequence ID" value="NZ_WJXB01000003.1"/>
</dbReference>
<proteinExistence type="inferred from homology"/>
<comment type="caution">
    <text evidence="9">The sequence shown here is derived from an EMBL/GenBank/DDBJ whole genome shotgun (WGS) entry which is preliminary data.</text>
</comment>
<dbReference type="GO" id="GO:0008810">
    <property type="term" value="F:cellulase activity"/>
    <property type="evidence" value="ECO:0007669"/>
    <property type="project" value="InterPro"/>
</dbReference>
<sequence length="1240" mass="135314">MFRKNLFPMRLKKLLSVSLSLLLIICTLTLSPKPTMAAVTPLPGPDHPLLYDDFAGGGLFKQNWTNWYNQSGGSGTFTKTTQGTRSIGKFTQTPTSSSSWAKFQPMNETFDLTGYRYMNLSLQNAGYAQSLIRVVIGDGITNYNLTGGYVAASATWTDLQFDLDSLSPKIQKENVKLEIWLRQAGGTYGEMLIDDIVFTTASSGTAPQLSPAGMSANTDSSYNQNTNFTFEATYIDPDNEAPFAVQVIIDDIAYNMRETDQADVTYTDGKHYRFMTKLPAGAHSYYFRTSDTTSNEVNTGIQNLNVVQSSSVIDIVVSQAGYSADDVKNAKLISTTTVTDATYEILDGTTVIASGTMTYEGLYWNKHVYSIGFSDVTASGNSYRVRSNQVYSYSFEITPNLWDQYKDEMTAFYRLQRASVATSDAYPEGYSSVAPSAKLYHAAGHLDDAQSADGLTHYDLTGSWYDAGDYGKYGGNQWVGAEIALAYTRYADKDSVKYDNDSNGIPDLVDEAVFGSEYLIKFADQLGGEMYNIGNNASFVHPEKSTDNIPGTADDRKLSSLSVGGSAKSAGTLAATARAIRTALYEGDIASSQVAELTDFANQCESAAVTFYEYVAAHPEGPIGSYSTRGGIPNSKLLADVELYLLTSDIQYKNAATTTINTLAVSDISSTNYWDMSPLSMAEFYPVADVATQSHIHSLLKGQADFFLSMSDDTPYGVLNQFKNFGVNEPHASYLGDMMRYYELFGDPAALQAVVKGMYWLFGENPWNISWVSGIGTHHVMFPHTRYNEESNTTGDTGIILPGAMVSGPNMKDPKNKSSVSPWYEDRSLYLDDTNQWRYNEFSISIQAGLLYTVMGLSATPGTGVDNAAKPPALPILSPVIGEWVRGNVTVFAEAGDNLSHIEYAATGLPYQPMTVSGNVYSTVSGAVYAAVIDETQSLPYTNRRVDVRAKDPSGAYTYSSTHYTVAPPLPDPSTPLLYDDFGGAGFWGGSAANTTWVNWYTQNGGTATFTKLTADGRSAGKFAQTPATVNSAAKFQPWNDVVDMSGYQYLNITLKNPASPNLRTRIEISDGKKTYNLTGGWVEVPATWSDLQFDLNALTPAIDKKALKMSIWLKQNTVTAGEMLIDEIKATNKVSGSAPTLTSGGVDLPQGTPQTEFTFNVTYTDADNQSPFTMELVLDGVVRTMQPANPGDTNYVDGKIYQYSTKLPPGQHSYYFHTTDTFTDAISTEVQSDPEVSLE</sequence>
<evidence type="ECO:0000259" key="7">
    <source>
        <dbReference type="Pfam" id="PF00759"/>
    </source>
</evidence>
<reference evidence="9 10" key="1">
    <citation type="submission" date="2019-11" db="EMBL/GenBank/DDBJ databases">
        <title>Paenibacillus monticola sp. nov., a novel PGPR strain isolated from mountain sample in China.</title>
        <authorList>
            <person name="Zhao Q."/>
            <person name="Li H.-P."/>
            <person name="Zhang J.-L."/>
        </authorList>
    </citation>
    <scope>NUCLEOTIDE SEQUENCE [LARGE SCALE GENOMIC DNA]</scope>
    <source>
        <strain evidence="9 10">LC-T2</strain>
    </source>
</reference>
<dbReference type="Gene3D" id="2.60.40.10">
    <property type="entry name" value="Immunoglobulins"/>
    <property type="match status" value="1"/>
</dbReference>
<organism evidence="9 10">
    <name type="scientific">Paenibacillus monticola</name>
    <dbReference type="NCBI Taxonomy" id="2666075"/>
    <lineage>
        <taxon>Bacteria</taxon>
        <taxon>Bacillati</taxon>
        <taxon>Bacillota</taxon>
        <taxon>Bacilli</taxon>
        <taxon>Bacillales</taxon>
        <taxon>Paenibacillaceae</taxon>
        <taxon>Paenibacillus</taxon>
    </lineage>
</organism>
<protein>
    <recommendedName>
        <fullName evidence="11">Cellulase Ig-like domain-containing protein</fullName>
    </recommendedName>
</protein>
<evidence type="ECO:0000256" key="2">
    <source>
        <dbReference type="ARBA" id="ARBA00022801"/>
    </source>
</evidence>
<dbReference type="InterPro" id="IPR014756">
    <property type="entry name" value="Ig_E-set"/>
</dbReference>
<evidence type="ECO:0000259" key="8">
    <source>
        <dbReference type="Pfam" id="PF02927"/>
    </source>
</evidence>
<dbReference type="InterPro" id="IPR013783">
    <property type="entry name" value="Ig-like_fold"/>
</dbReference>
<keyword evidence="2" id="KW-0378">Hydrolase</keyword>
<keyword evidence="4" id="KW-0326">Glycosidase</keyword>
<feature type="domain" description="Glycoside hydrolase family 9" evidence="7">
    <location>
        <begin position="407"/>
        <end position="853"/>
    </location>
</feature>
<dbReference type="InterPro" id="IPR012341">
    <property type="entry name" value="6hp_glycosidase-like_sf"/>
</dbReference>
<evidence type="ECO:0000256" key="1">
    <source>
        <dbReference type="ARBA" id="ARBA00007072"/>
    </source>
</evidence>
<gene>
    <name evidence="9" type="ORF">GJB61_11790</name>
</gene>
<keyword evidence="10" id="KW-1185">Reference proteome</keyword>
<evidence type="ECO:0000256" key="3">
    <source>
        <dbReference type="ARBA" id="ARBA00023277"/>
    </source>
</evidence>
<keyword evidence="5" id="KW-0624">Polysaccharide degradation</keyword>
<dbReference type="SUPFAM" id="SSF81296">
    <property type="entry name" value="E set domains"/>
    <property type="match status" value="1"/>
</dbReference>
<feature type="domain" description="Cellulase Ig-like" evidence="8">
    <location>
        <begin position="314"/>
        <end position="390"/>
    </location>
</feature>
<dbReference type="SUPFAM" id="SSF48208">
    <property type="entry name" value="Six-hairpin glycosidases"/>
    <property type="match status" value="1"/>
</dbReference>
<dbReference type="EMBL" id="WJXB01000003">
    <property type="protein sequence ID" value="MRN53677.1"/>
    <property type="molecule type" value="Genomic_DNA"/>
</dbReference>
<dbReference type="InterPro" id="IPR004197">
    <property type="entry name" value="Cellulase_Ig-like"/>
</dbReference>
<dbReference type="GO" id="GO:0000272">
    <property type="term" value="P:polysaccharide catabolic process"/>
    <property type="evidence" value="ECO:0007669"/>
    <property type="project" value="UniProtKB-KW"/>
</dbReference>
<comment type="similarity">
    <text evidence="1">Belongs to the glycosyl hydrolase 9 (cellulase E) family.</text>
</comment>